<gene>
    <name evidence="1" type="ORF">D0435_12595</name>
</gene>
<keyword evidence="2" id="KW-1185">Reference proteome</keyword>
<comment type="caution">
    <text evidence="1">The sequence shown here is derived from an EMBL/GenBank/DDBJ whole genome shotgun (WGS) entry which is preliminary data.</text>
</comment>
<evidence type="ECO:0000313" key="2">
    <source>
        <dbReference type="Proteomes" id="UP000446866"/>
    </source>
</evidence>
<sequence>MKNLITSVASMLLLLAVLMEFTQSQLLYVKMTAADQAAAAFRDMVKVDGCITDTSESWLRQELAKVFHCAQEEITLRGTRTPVGRGQPTSYQVEVKVKPVIIMAKFWNIDSERNYFEYRLDRTVVSEREVDSP</sequence>
<proteinExistence type="predicted"/>
<dbReference type="EMBL" id="QXWK01000025">
    <property type="protein sequence ID" value="NBH62488.1"/>
    <property type="molecule type" value="Genomic_DNA"/>
</dbReference>
<evidence type="ECO:0000313" key="1">
    <source>
        <dbReference type="EMBL" id="NBH62488.1"/>
    </source>
</evidence>
<protein>
    <recommendedName>
        <fullName evidence="3">DUF4320 family protein</fullName>
    </recommendedName>
</protein>
<reference evidence="1 2" key="1">
    <citation type="submission" date="2018-08" db="EMBL/GenBank/DDBJ databases">
        <title>Murine metabolic-syndrome-specific gut microbial biobank.</title>
        <authorList>
            <person name="Liu C."/>
        </authorList>
    </citation>
    <scope>NUCLEOTIDE SEQUENCE [LARGE SCALE GENOMIC DNA]</scope>
    <source>
        <strain evidence="1 2">28</strain>
    </source>
</reference>
<organism evidence="1 2">
    <name type="scientific">Anaerotruncus colihominis</name>
    <dbReference type="NCBI Taxonomy" id="169435"/>
    <lineage>
        <taxon>Bacteria</taxon>
        <taxon>Bacillati</taxon>
        <taxon>Bacillota</taxon>
        <taxon>Clostridia</taxon>
        <taxon>Eubacteriales</taxon>
        <taxon>Oscillospiraceae</taxon>
        <taxon>Anaerotruncus</taxon>
    </lineage>
</organism>
<name>A0A845QR37_9FIRM</name>
<evidence type="ECO:0008006" key="3">
    <source>
        <dbReference type="Google" id="ProtNLM"/>
    </source>
</evidence>
<dbReference type="Proteomes" id="UP000446866">
    <property type="component" value="Unassembled WGS sequence"/>
</dbReference>
<dbReference type="AlphaFoldDB" id="A0A845QR37"/>
<dbReference type="RefSeq" id="WP_160202777.1">
    <property type="nucleotide sequence ID" value="NZ_QXWK01000025.1"/>
</dbReference>
<accession>A0A845QR37</accession>